<feature type="signal peptide" evidence="2">
    <location>
        <begin position="1"/>
        <end position="18"/>
    </location>
</feature>
<reference evidence="3 4" key="1">
    <citation type="submission" date="2021-02" db="EMBL/GenBank/DDBJ databases">
        <title>Variation within the Batrachochytrium salamandrivorans European outbreak.</title>
        <authorList>
            <person name="Kelly M."/>
            <person name="Pasmans F."/>
            <person name="Shea T.P."/>
            <person name="Munoz J.F."/>
            <person name="Carranza S."/>
            <person name="Cuomo C.A."/>
            <person name="Martel A."/>
        </authorList>
    </citation>
    <scope>NUCLEOTIDE SEQUENCE [LARGE SCALE GENOMIC DNA]</scope>
    <source>
        <strain evidence="3 4">AMFP18/2</strain>
    </source>
</reference>
<evidence type="ECO:0000256" key="1">
    <source>
        <dbReference type="SAM" id="MobiDB-lite"/>
    </source>
</evidence>
<keyword evidence="2" id="KW-0732">Signal</keyword>
<accession>A0ABQ8FBK2</accession>
<dbReference type="EMBL" id="JAFCIX010000309">
    <property type="protein sequence ID" value="KAH6595412.1"/>
    <property type="molecule type" value="Genomic_DNA"/>
</dbReference>
<evidence type="ECO:0000256" key="2">
    <source>
        <dbReference type="SAM" id="SignalP"/>
    </source>
</evidence>
<feature type="chain" id="PRO_5047048062" evidence="2">
    <location>
        <begin position="19"/>
        <end position="192"/>
    </location>
</feature>
<comment type="caution">
    <text evidence="3">The sequence shown here is derived from an EMBL/GenBank/DDBJ whole genome shotgun (WGS) entry which is preliminary data.</text>
</comment>
<name>A0ABQ8FBK2_9FUNG</name>
<protein>
    <submittedName>
        <fullName evidence="3">Uncharacterized protein</fullName>
    </submittedName>
</protein>
<proteinExistence type="predicted"/>
<keyword evidence="4" id="KW-1185">Reference proteome</keyword>
<feature type="region of interest" description="Disordered" evidence="1">
    <location>
        <begin position="19"/>
        <end position="46"/>
    </location>
</feature>
<dbReference type="Proteomes" id="UP001648503">
    <property type="component" value="Unassembled WGS sequence"/>
</dbReference>
<organism evidence="3 4">
    <name type="scientific">Batrachochytrium salamandrivorans</name>
    <dbReference type="NCBI Taxonomy" id="1357716"/>
    <lineage>
        <taxon>Eukaryota</taxon>
        <taxon>Fungi</taxon>
        <taxon>Fungi incertae sedis</taxon>
        <taxon>Chytridiomycota</taxon>
        <taxon>Chytridiomycota incertae sedis</taxon>
        <taxon>Chytridiomycetes</taxon>
        <taxon>Rhizophydiales</taxon>
        <taxon>Rhizophydiales incertae sedis</taxon>
        <taxon>Batrachochytrium</taxon>
    </lineage>
</organism>
<sequence>MKLSRFFVAVMVITSVNAGWPDKPEGGDTNTHVTGPSLEPSLPSVSNSMSAVKKQMDNSPILKHMLNGEKEHDDLLMGMFNIKEIIFDLMNQIEHESSKRLVPYESDHSLEQTELNHSLEQAELIEIISSGLPDYYKVTELLREIDENLKEFFDIETKYVTGYGFPTNTAFLSSDDLNLIPKLIRFDLDLLK</sequence>
<evidence type="ECO:0000313" key="3">
    <source>
        <dbReference type="EMBL" id="KAH6595412.1"/>
    </source>
</evidence>
<gene>
    <name evidence="3" type="ORF">BASA50_005823</name>
</gene>
<evidence type="ECO:0000313" key="4">
    <source>
        <dbReference type="Proteomes" id="UP001648503"/>
    </source>
</evidence>